<keyword evidence="1" id="KW-1133">Transmembrane helix</keyword>
<dbReference type="AlphaFoldDB" id="A0A7W8G6J4"/>
<keyword evidence="3" id="KW-1185">Reference proteome</keyword>
<keyword evidence="1" id="KW-0472">Membrane</keyword>
<evidence type="ECO:0008006" key="4">
    <source>
        <dbReference type="Google" id="ProtNLM"/>
    </source>
</evidence>
<proteinExistence type="predicted"/>
<organism evidence="2 3">
    <name type="scientific">Treponema ruminis</name>
    <dbReference type="NCBI Taxonomy" id="744515"/>
    <lineage>
        <taxon>Bacteria</taxon>
        <taxon>Pseudomonadati</taxon>
        <taxon>Spirochaetota</taxon>
        <taxon>Spirochaetia</taxon>
        <taxon>Spirochaetales</taxon>
        <taxon>Treponemataceae</taxon>
        <taxon>Treponema</taxon>
    </lineage>
</organism>
<gene>
    <name evidence="2" type="ORF">HNP76_000066</name>
</gene>
<reference evidence="2 3" key="1">
    <citation type="submission" date="2020-08" db="EMBL/GenBank/DDBJ databases">
        <title>Genomic Encyclopedia of Type Strains, Phase IV (KMG-IV): sequencing the most valuable type-strain genomes for metagenomic binning, comparative biology and taxonomic classification.</title>
        <authorList>
            <person name="Goeker M."/>
        </authorList>
    </citation>
    <scope>NUCLEOTIDE SEQUENCE [LARGE SCALE GENOMIC DNA]</scope>
    <source>
        <strain evidence="2 3">DSM 103462</strain>
    </source>
</reference>
<evidence type="ECO:0000313" key="3">
    <source>
        <dbReference type="Proteomes" id="UP000518887"/>
    </source>
</evidence>
<feature type="transmembrane region" description="Helical" evidence="1">
    <location>
        <begin position="36"/>
        <end position="54"/>
    </location>
</feature>
<accession>A0A7W8G6J4</accession>
<dbReference type="RefSeq" id="WP_184656331.1">
    <property type="nucleotide sequence ID" value="NZ_JACHFQ010000001.1"/>
</dbReference>
<dbReference type="EMBL" id="JACHFQ010000001">
    <property type="protein sequence ID" value="MBB5224726.1"/>
    <property type="molecule type" value="Genomic_DNA"/>
</dbReference>
<dbReference type="Proteomes" id="UP000518887">
    <property type="component" value="Unassembled WGS sequence"/>
</dbReference>
<sequence length="76" mass="8132">MVTIIFGIACIALTVFACLPMGLNWSANVVYVLKGAAPLLAAFVGIIAILIGIADIRDRNEAKREELESISNEKQA</sequence>
<evidence type="ECO:0000256" key="1">
    <source>
        <dbReference type="SAM" id="Phobius"/>
    </source>
</evidence>
<keyword evidence="1" id="KW-0812">Transmembrane</keyword>
<comment type="caution">
    <text evidence="2">The sequence shown here is derived from an EMBL/GenBank/DDBJ whole genome shotgun (WGS) entry which is preliminary data.</text>
</comment>
<name>A0A7W8G6J4_9SPIR</name>
<protein>
    <recommendedName>
        <fullName evidence="4">Lipoprotein</fullName>
    </recommendedName>
</protein>
<evidence type="ECO:0000313" key="2">
    <source>
        <dbReference type="EMBL" id="MBB5224726.1"/>
    </source>
</evidence>